<dbReference type="SUPFAM" id="SSF51419">
    <property type="entry name" value="PLP-binding barrel"/>
    <property type="match status" value="1"/>
</dbReference>
<dbReference type="EMBL" id="QTUA01000001">
    <property type="protein sequence ID" value="REF30157.1"/>
    <property type="molecule type" value="Genomic_DNA"/>
</dbReference>
<dbReference type="OrthoDB" id="2445260at2"/>
<dbReference type="PANTHER" id="PTHR28004:SF2">
    <property type="entry name" value="D-SERINE DEHYDRATASE"/>
    <property type="match status" value="1"/>
</dbReference>
<keyword evidence="2" id="KW-1185">Reference proteome</keyword>
<accession>A0A3D9ULK1</accession>
<reference evidence="1 2" key="1">
    <citation type="submission" date="2018-08" db="EMBL/GenBank/DDBJ databases">
        <title>Sequencing the genomes of 1000 actinobacteria strains.</title>
        <authorList>
            <person name="Klenk H.-P."/>
        </authorList>
    </citation>
    <scope>NUCLEOTIDE SEQUENCE [LARGE SCALE GENOMIC DNA]</scope>
    <source>
        <strain evidence="1 2">DSM 22967</strain>
    </source>
</reference>
<comment type="caution">
    <text evidence="1">The sequence shown here is derived from an EMBL/GenBank/DDBJ whole genome shotgun (WGS) entry which is preliminary data.</text>
</comment>
<dbReference type="Gene3D" id="3.20.20.10">
    <property type="entry name" value="Alanine racemase"/>
    <property type="match status" value="1"/>
</dbReference>
<dbReference type="GO" id="GO:0036088">
    <property type="term" value="P:D-serine catabolic process"/>
    <property type="evidence" value="ECO:0007669"/>
    <property type="project" value="TreeGrafter"/>
</dbReference>
<evidence type="ECO:0000313" key="1">
    <source>
        <dbReference type="EMBL" id="REF30157.1"/>
    </source>
</evidence>
<dbReference type="AlphaFoldDB" id="A0A3D9ULK1"/>
<protein>
    <submittedName>
        <fullName evidence="1">D-serine deaminase-like pyridoxal phosphate-dependent protein</fullName>
    </submittedName>
</protein>
<gene>
    <name evidence="1" type="ORF">DFJ65_1151</name>
</gene>
<dbReference type="InterPro" id="IPR051466">
    <property type="entry name" value="D-amino_acid_metab_enzyme"/>
</dbReference>
<proteinExistence type="predicted"/>
<dbReference type="PANTHER" id="PTHR28004">
    <property type="entry name" value="ZGC:162816-RELATED"/>
    <property type="match status" value="1"/>
</dbReference>
<organism evidence="1 2">
    <name type="scientific">Calidifontibacter indicus</name>
    <dbReference type="NCBI Taxonomy" id="419650"/>
    <lineage>
        <taxon>Bacteria</taxon>
        <taxon>Bacillati</taxon>
        <taxon>Actinomycetota</taxon>
        <taxon>Actinomycetes</taxon>
        <taxon>Micrococcales</taxon>
        <taxon>Dermacoccaceae</taxon>
        <taxon>Calidifontibacter</taxon>
    </lineage>
</organism>
<name>A0A3D9ULK1_9MICO</name>
<dbReference type="InterPro" id="IPR029066">
    <property type="entry name" value="PLP-binding_barrel"/>
</dbReference>
<dbReference type="Proteomes" id="UP000256253">
    <property type="component" value="Unassembled WGS sequence"/>
</dbReference>
<sequence length="385" mass="40456">MSGAVSAPWAALPTVGVPTAVVDLDTFDNNAAALLRRAGGTPIRVASKSVRVRSLVERVLAMPGYAGVLGYSVAEAIWLVRSGIDDVVVAYPSVDDEAVRTIAADEQLAAAITFMVDLPEHVDWLAARHAGHALRVAIDVDCSLRLGPVSLGAHRSSVNDAGGAGRLAERIAGRPGLLLVGMMFYEAQVAGVPDAKPGMRVVKRLSNDQLHRYRSKIRAAVEAHAALEFVNGGGTGSLHTTRLDPAITELAAGSGLFAPTSFDGFDDLGVEPAAWFVSPVTRKPSAEVVVTFAGGYSASGASGRSRLPKPVYPEGLSYFGQEGAGEVQSPLHGKAARTLGLGDPVWFRHAKAGEMCERFDEVVLLEGGRVRGKTPTYRGEGHNFG</sequence>
<evidence type="ECO:0000313" key="2">
    <source>
        <dbReference type="Proteomes" id="UP000256253"/>
    </source>
</evidence>
<dbReference type="GO" id="GO:0008721">
    <property type="term" value="F:D-serine ammonia-lyase activity"/>
    <property type="evidence" value="ECO:0007669"/>
    <property type="project" value="TreeGrafter"/>
</dbReference>